<dbReference type="SUPFAM" id="SSF48452">
    <property type="entry name" value="TPR-like"/>
    <property type="match status" value="2"/>
</dbReference>
<dbReference type="Gene3D" id="1.25.40.10">
    <property type="entry name" value="Tetratricopeptide repeat domain"/>
    <property type="match status" value="5"/>
</dbReference>
<comment type="caution">
    <text evidence="2">The sequence shown here is derived from an EMBL/GenBank/DDBJ whole genome shotgun (WGS) entry which is preliminary data.</text>
</comment>
<dbReference type="InterPro" id="IPR011990">
    <property type="entry name" value="TPR-like_helical_dom_sf"/>
</dbReference>
<evidence type="ECO:0000256" key="1">
    <source>
        <dbReference type="PROSITE-ProRule" id="PRU00339"/>
    </source>
</evidence>
<organism evidence="2 3">
    <name type="scientific">Enhygromyxa salina</name>
    <dbReference type="NCBI Taxonomy" id="215803"/>
    <lineage>
        <taxon>Bacteria</taxon>
        <taxon>Pseudomonadati</taxon>
        <taxon>Myxococcota</taxon>
        <taxon>Polyangia</taxon>
        <taxon>Nannocystales</taxon>
        <taxon>Nannocystaceae</taxon>
        <taxon>Enhygromyxa</taxon>
    </lineage>
</organism>
<accession>A0A2S9YJB9</accession>
<evidence type="ECO:0000313" key="3">
    <source>
        <dbReference type="Proteomes" id="UP000238823"/>
    </source>
</evidence>
<dbReference type="PANTHER" id="PTHR12558:SF33">
    <property type="entry name" value="BLL7664 PROTEIN"/>
    <property type="match status" value="1"/>
</dbReference>
<dbReference type="EC" id="3.4.-.-" evidence="2"/>
<dbReference type="GO" id="GO:0008233">
    <property type="term" value="F:peptidase activity"/>
    <property type="evidence" value="ECO:0007669"/>
    <property type="project" value="UniProtKB-KW"/>
</dbReference>
<keyword evidence="1" id="KW-0802">TPR repeat</keyword>
<dbReference type="PANTHER" id="PTHR12558">
    <property type="entry name" value="CELL DIVISION CYCLE 16,23,27"/>
    <property type="match status" value="1"/>
</dbReference>
<dbReference type="Pfam" id="PF14559">
    <property type="entry name" value="TPR_19"/>
    <property type="match status" value="1"/>
</dbReference>
<keyword evidence="2" id="KW-0378">Hydrolase</keyword>
<evidence type="ECO:0000313" key="2">
    <source>
        <dbReference type="EMBL" id="PRQ05208.1"/>
    </source>
</evidence>
<dbReference type="InterPro" id="IPR019734">
    <property type="entry name" value="TPR_rpt"/>
</dbReference>
<name>A0A2S9YJB9_9BACT</name>
<dbReference type="GO" id="GO:0006508">
    <property type="term" value="P:proteolysis"/>
    <property type="evidence" value="ECO:0007669"/>
    <property type="project" value="UniProtKB-KW"/>
</dbReference>
<dbReference type="AlphaFoldDB" id="A0A2S9YJB9"/>
<dbReference type="EMBL" id="PVNL01000096">
    <property type="protein sequence ID" value="PRQ05208.1"/>
    <property type="molecule type" value="Genomic_DNA"/>
</dbReference>
<dbReference type="SUPFAM" id="SSF81901">
    <property type="entry name" value="HCP-like"/>
    <property type="match status" value="1"/>
</dbReference>
<proteinExistence type="predicted"/>
<sequence length="705" mass="79130">MMRRRNIRVTEQLLGELDAKRYDSALTHRILAAPSALPRLLRACYLAQNHQYGSARADVERALEVGRGNPVVELVAAMVLYSTRDYQRALNQFESAAKLSSNAAHRAYQQIIGAAGSLGWEHDVRRALEAGIAAEPEDPTWHAQAVRFFVRGRYWQKALEHALRALELAPEASRMWMEAAGLHAQLDQREPAAAALARALANIPADQELAYQLEGARVAIDASEFPTAFACLNRAIELEPSNPDHHVKLAELHSWRGDDELELARAQTQRALEIDPEYAPAVRMQGALQVLSQQYDEAIASLSRAIELDAQDYQAHVWLSEAYLRTKRYDQAHAQLHHGTMNAGGFLFVAWLLRYLIVSYDEQTPPDTNIPNRRTEEFDDVIRELCPALAERCLSSRKDADIVAAVEAAMTALRGNRGIYATHVVDGQLTRLHARTGCRHESRWVLQLLRVAPGDECMALYDPLVDKYPGSSLTYCHRGELKLWLGDYEGGKADLERAIAEVSGTRWAYIGLSTLGLVNGDYQYTLDINAKGIRVMNGTEGPAVYVYRGEAKRRLGMLDEAIVELEESVKWHPARASGTINLALAYHAKGMLEPFEPLWRRLRDEQASGLLSDAAYELDVTIFGDDGWEPALDVKVRVLEHALKMMGGNRSSGLLSYWTRDQKMRFVQLWPHSGHGPHERDHEHLEQAKRMLLKALAHYKGPRAV</sequence>
<reference evidence="2 3" key="1">
    <citation type="submission" date="2018-03" db="EMBL/GenBank/DDBJ databases">
        <title>Draft Genome Sequences of the Obligatory Marine Myxobacteria Enhygromyxa salina SWB007.</title>
        <authorList>
            <person name="Poehlein A."/>
            <person name="Moghaddam J.A."/>
            <person name="Harms H."/>
            <person name="Alanjari M."/>
            <person name="Koenig G.M."/>
            <person name="Daniel R."/>
            <person name="Schaeberle T.F."/>
        </authorList>
    </citation>
    <scope>NUCLEOTIDE SEQUENCE [LARGE SCALE GENOMIC DNA]</scope>
    <source>
        <strain evidence="2 3">SWB007</strain>
    </source>
</reference>
<dbReference type="SMART" id="SM00028">
    <property type="entry name" value="TPR"/>
    <property type="match status" value="8"/>
</dbReference>
<dbReference type="PROSITE" id="PS50005">
    <property type="entry name" value="TPR"/>
    <property type="match status" value="1"/>
</dbReference>
<gene>
    <name evidence="2" type="primary">bepA_6</name>
    <name evidence="2" type="ORF">ENSA7_46580</name>
</gene>
<feature type="repeat" description="TPR" evidence="1">
    <location>
        <begin position="279"/>
        <end position="312"/>
    </location>
</feature>
<dbReference type="Proteomes" id="UP000238823">
    <property type="component" value="Unassembled WGS sequence"/>
</dbReference>
<protein>
    <submittedName>
        <fullName evidence="2">Beta-barrel assembly-enhancing protease</fullName>
        <ecNumber evidence="2">3.4.-.-</ecNumber>
    </submittedName>
</protein>
<keyword evidence="2" id="KW-0645">Protease</keyword>